<evidence type="ECO:0000313" key="6">
    <source>
        <dbReference type="Proteomes" id="UP000277204"/>
    </source>
</evidence>
<reference evidence="5 6" key="1">
    <citation type="submission" date="2018-11" db="EMBL/GenBank/DDBJ databases">
        <authorList>
            <consortium name="Pathogen Informatics"/>
        </authorList>
    </citation>
    <scope>NUCLEOTIDE SEQUENCE [LARGE SCALE GENOMIC DNA]</scope>
    <source>
        <strain evidence="5 6">Zambia</strain>
    </source>
</reference>
<dbReference type="InterPro" id="IPR015883">
    <property type="entry name" value="Glyco_hydro_20_cat"/>
</dbReference>
<name>A0A183N7J3_9TREM</name>
<dbReference type="GO" id="GO:0030203">
    <property type="term" value="P:glycosaminoglycan metabolic process"/>
    <property type="evidence" value="ECO:0007669"/>
    <property type="project" value="TreeGrafter"/>
</dbReference>
<dbReference type="PANTHER" id="PTHR22600">
    <property type="entry name" value="BETA-HEXOSAMINIDASE"/>
    <property type="match status" value="1"/>
</dbReference>
<keyword evidence="6" id="KW-1185">Reference proteome</keyword>
<dbReference type="Proteomes" id="UP000277204">
    <property type="component" value="Unassembled WGS sequence"/>
</dbReference>
<dbReference type="GO" id="GO:0006689">
    <property type="term" value="P:ganglioside catabolic process"/>
    <property type="evidence" value="ECO:0007669"/>
    <property type="project" value="TreeGrafter"/>
</dbReference>
<proteinExistence type="inferred from homology"/>
<evidence type="ECO:0000256" key="4">
    <source>
        <dbReference type="ARBA" id="ARBA00022801"/>
    </source>
</evidence>
<sequence>GDKSAVIHVWKDLYWESVVKNVTKAGYRVLFSAAWYLNYISYGDDWRYHYRIDPRDFGDSKDDAKLVIGGEAAMWGEYVDDTNLFSRSWPRGSAVAERLWTHGSPNTTDFIPRVEELRCRMLRMAHDERQDSSKVTRLIPLTTTRATSCIDKRNVGIG</sequence>
<dbReference type="GO" id="GO:0005764">
    <property type="term" value="C:lysosome"/>
    <property type="evidence" value="ECO:0007669"/>
    <property type="project" value="TreeGrafter"/>
</dbReference>
<dbReference type="PRINTS" id="PR00738">
    <property type="entry name" value="GLHYDRLASE20"/>
</dbReference>
<evidence type="ECO:0000256" key="3">
    <source>
        <dbReference type="ARBA" id="ARBA00012663"/>
    </source>
</evidence>
<evidence type="ECO:0000256" key="1">
    <source>
        <dbReference type="ARBA" id="ARBA00001231"/>
    </source>
</evidence>
<organism evidence="5 6">
    <name type="scientific">Schistosoma margrebowiei</name>
    <dbReference type="NCBI Taxonomy" id="48269"/>
    <lineage>
        <taxon>Eukaryota</taxon>
        <taxon>Metazoa</taxon>
        <taxon>Spiralia</taxon>
        <taxon>Lophotrochozoa</taxon>
        <taxon>Platyhelminthes</taxon>
        <taxon>Trematoda</taxon>
        <taxon>Digenea</taxon>
        <taxon>Strigeidida</taxon>
        <taxon>Schistosomatoidea</taxon>
        <taxon>Schistosomatidae</taxon>
        <taxon>Schistosoma</taxon>
    </lineage>
</organism>
<evidence type="ECO:0000256" key="2">
    <source>
        <dbReference type="ARBA" id="ARBA00006285"/>
    </source>
</evidence>
<dbReference type="EMBL" id="UZAI01020274">
    <property type="protein sequence ID" value="VDP50592.1"/>
    <property type="molecule type" value="Genomic_DNA"/>
</dbReference>
<dbReference type="Gene3D" id="3.20.20.80">
    <property type="entry name" value="Glycosidases"/>
    <property type="match status" value="1"/>
</dbReference>
<evidence type="ECO:0000313" key="5">
    <source>
        <dbReference type="EMBL" id="VDP50592.1"/>
    </source>
</evidence>
<comment type="catalytic activity">
    <reaction evidence="1">
        <text>Hydrolysis of terminal non-reducing N-acetyl-D-hexosamine residues in N-acetyl-beta-D-hexosaminides.</text>
        <dbReference type="EC" id="3.2.1.52"/>
    </reaction>
</comment>
<feature type="non-terminal residue" evidence="5">
    <location>
        <position position="1"/>
    </location>
</feature>
<dbReference type="SUPFAM" id="SSF51445">
    <property type="entry name" value="(Trans)glycosidases"/>
    <property type="match status" value="1"/>
</dbReference>
<dbReference type="GO" id="GO:0004563">
    <property type="term" value="F:beta-N-acetylhexosaminidase activity"/>
    <property type="evidence" value="ECO:0007669"/>
    <property type="project" value="UniProtKB-EC"/>
</dbReference>
<dbReference type="PANTHER" id="PTHR22600:SF21">
    <property type="entry name" value="BETA-HEXOSAMINIDASE A"/>
    <property type="match status" value="1"/>
</dbReference>
<keyword evidence="4" id="KW-0378">Hydrolase</keyword>
<accession>A0A183N7J3</accession>
<dbReference type="STRING" id="48269.A0A183N7J3"/>
<dbReference type="InterPro" id="IPR017853">
    <property type="entry name" value="GH"/>
</dbReference>
<dbReference type="InterPro" id="IPR025705">
    <property type="entry name" value="Beta_hexosaminidase_sua/sub"/>
</dbReference>
<dbReference type="Pfam" id="PF00728">
    <property type="entry name" value="Glyco_hydro_20"/>
    <property type="match status" value="1"/>
</dbReference>
<gene>
    <name evidence="5" type="ORF">SMRZ_LOCUS24268</name>
</gene>
<dbReference type="GO" id="GO:0005975">
    <property type="term" value="P:carbohydrate metabolic process"/>
    <property type="evidence" value="ECO:0007669"/>
    <property type="project" value="InterPro"/>
</dbReference>
<dbReference type="AlphaFoldDB" id="A0A183N7J3"/>
<comment type="similarity">
    <text evidence="2">Belongs to the glycosyl hydrolase 20 family.</text>
</comment>
<dbReference type="EC" id="3.2.1.52" evidence="3"/>
<protein>
    <recommendedName>
        <fullName evidence="3">beta-N-acetylhexosaminidase</fullName>
        <ecNumber evidence="3">3.2.1.52</ecNumber>
    </recommendedName>
</protein>
<dbReference type="GO" id="GO:0016020">
    <property type="term" value="C:membrane"/>
    <property type="evidence" value="ECO:0007669"/>
    <property type="project" value="TreeGrafter"/>
</dbReference>